<organism evidence="1">
    <name type="scientific">Thermodesulfovibrio obliviosus</name>
    <dbReference type="NCBI Taxonomy" id="3118332"/>
    <lineage>
        <taxon>Bacteria</taxon>
        <taxon>Pseudomonadati</taxon>
        <taxon>Nitrospirota</taxon>
        <taxon>Thermodesulfovibrionia</taxon>
        <taxon>Thermodesulfovibrionales</taxon>
        <taxon>Thermodesulfovibrionaceae</taxon>
        <taxon>Thermodesulfovibrio</taxon>
    </lineage>
</organism>
<reference evidence="1" key="1">
    <citation type="submission" date="2024-01" db="EMBL/GenBank/DDBJ databases">
        <title>The first autotrophic representatives of the genus Thermodesulfovibrio.</title>
        <authorList>
            <person name="Maltseva A.I."/>
            <person name="Elcheninov A.G."/>
            <person name="Kublanov I.V."/>
            <person name="Lebedinsky A.V."/>
            <person name="Frolov E.N."/>
        </authorList>
    </citation>
    <scope>NUCLEOTIDE SEQUENCE</scope>
    <source>
        <strain evidence="1">3462-1</strain>
    </source>
</reference>
<accession>A0AAU8H3A2</accession>
<evidence type="ECO:0000313" key="1">
    <source>
        <dbReference type="EMBL" id="XCH48294.1"/>
    </source>
</evidence>
<protein>
    <submittedName>
        <fullName evidence="1">Uncharacterized protein</fullName>
    </submittedName>
</protein>
<name>A0AAU8H3A2_9BACT</name>
<dbReference type="EMBL" id="CP144374">
    <property type="protein sequence ID" value="XCH48294.1"/>
    <property type="molecule type" value="Genomic_DNA"/>
</dbReference>
<sequence>MKSYSIGTLRRYKKWLQTRRTMMQIQVLREIFQRFNIPDEIGEGNYQFVINKFIQAHPHWNIIHDIIENFIRAILLGRMLHAGLDPHFGIINRRVNFGFLLDFSLIFEPEVDFQTIKFFHSNSVKIEDNELSNENIKSIIDRFESRRQNISQLVETVIDEFFEIMKDLRK</sequence>
<dbReference type="AlphaFoldDB" id="A0AAU8H3A2"/>
<proteinExistence type="predicted"/>
<dbReference type="RefSeq" id="WP_353685944.1">
    <property type="nucleotide sequence ID" value="NZ_CP144374.1"/>
</dbReference>
<dbReference type="KEGG" id="tob:V4D31_08110"/>
<gene>
    <name evidence="1" type="ORF">V4D31_08110</name>
</gene>